<comment type="caution">
    <text evidence="1">The sequence shown here is derived from an EMBL/GenBank/DDBJ whole genome shotgun (WGS) entry which is preliminary data.</text>
</comment>
<sequence>MTMYQCHAGSKEFICVDSEATVAEGSSSADQDGALLYFVKAVCGALNCVHHTTEINSSRVRSVLKLNNQ</sequence>
<reference evidence="1" key="1">
    <citation type="journal article" date="2019" name="bioRxiv">
        <title>The Genome of the Zebra Mussel, Dreissena polymorpha: A Resource for Invasive Species Research.</title>
        <authorList>
            <person name="McCartney M.A."/>
            <person name="Auch B."/>
            <person name="Kono T."/>
            <person name="Mallez S."/>
            <person name="Zhang Y."/>
            <person name="Obille A."/>
            <person name="Becker A."/>
            <person name="Abrahante J.E."/>
            <person name="Garbe J."/>
            <person name="Badalamenti J.P."/>
            <person name="Herman A."/>
            <person name="Mangelson H."/>
            <person name="Liachko I."/>
            <person name="Sullivan S."/>
            <person name="Sone E.D."/>
            <person name="Koren S."/>
            <person name="Silverstein K.A.T."/>
            <person name="Beckman K.B."/>
            <person name="Gohl D.M."/>
        </authorList>
    </citation>
    <scope>NUCLEOTIDE SEQUENCE</scope>
    <source>
        <strain evidence="1">Duluth1</strain>
        <tissue evidence="1">Whole animal</tissue>
    </source>
</reference>
<evidence type="ECO:0000313" key="2">
    <source>
        <dbReference type="Proteomes" id="UP000828390"/>
    </source>
</evidence>
<accession>A0A9D4M5T1</accession>
<protein>
    <submittedName>
        <fullName evidence="1">Uncharacterized protein</fullName>
    </submittedName>
</protein>
<dbReference type="EMBL" id="JAIWYP010000002">
    <property type="protein sequence ID" value="KAH3871402.1"/>
    <property type="molecule type" value="Genomic_DNA"/>
</dbReference>
<evidence type="ECO:0000313" key="1">
    <source>
        <dbReference type="EMBL" id="KAH3871402.1"/>
    </source>
</evidence>
<dbReference type="Proteomes" id="UP000828390">
    <property type="component" value="Unassembled WGS sequence"/>
</dbReference>
<reference evidence="1" key="2">
    <citation type="submission" date="2020-11" db="EMBL/GenBank/DDBJ databases">
        <authorList>
            <person name="McCartney M.A."/>
            <person name="Auch B."/>
            <person name="Kono T."/>
            <person name="Mallez S."/>
            <person name="Becker A."/>
            <person name="Gohl D.M."/>
            <person name="Silverstein K.A.T."/>
            <person name="Koren S."/>
            <person name="Bechman K.B."/>
            <person name="Herman A."/>
            <person name="Abrahante J.E."/>
            <person name="Garbe J."/>
        </authorList>
    </citation>
    <scope>NUCLEOTIDE SEQUENCE</scope>
    <source>
        <strain evidence="1">Duluth1</strain>
        <tissue evidence="1">Whole animal</tissue>
    </source>
</reference>
<name>A0A9D4M5T1_DREPO</name>
<proteinExistence type="predicted"/>
<gene>
    <name evidence="1" type="ORF">DPMN_034602</name>
</gene>
<organism evidence="1 2">
    <name type="scientific">Dreissena polymorpha</name>
    <name type="common">Zebra mussel</name>
    <name type="synonym">Mytilus polymorpha</name>
    <dbReference type="NCBI Taxonomy" id="45954"/>
    <lineage>
        <taxon>Eukaryota</taxon>
        <taxon>Metazoa</taxon>
        <taxon>Spiralia</taxon>
        <taxon>Lophotrochozoa</taxon>
        <taxon>Mollusca</taxon>
        <taxon>Bivalvia</taxon>
        <taxon>Autobranchia</taxon>
        <taxon>Heteroconchia</taxon>
        <taxon>Euheterodonta</taxon>
        <taxon>Imparidentia</taxon>
        <taxon>Neoheterodontei</taxon>
        <taxon>Myida</taxon>
        <taxon>Dreissenoidea</taxon>
        <taxon>Dreissenidae</taxon>
        <taxon>Dreissena</taxon>
    </lineage>
</organism>
<dbReference type="AlphaFoldDB" id="A0A9D4M5T1"/>
<keyword evidence="2" id="KW-1185">Reference proteome</keyword>